<dbReference type="SUPFAM" id="SSF58104">
    <property type="entry name" value="Methyl-accepting chemotaxis protein (MCP) signaling domain"/>
    <property type="match status" value="1"/>
</dbReference>
<dbReference type="Gene3D" id="6.10.250.3200">
    <property type="match status" value="1"/>
</dbReference>
<dbReference type="SMART" id="SM00091">
    <property type="entry name" value="PAS"/>
    <property type="match status" value="4"/>
</dbReference>
<organism evidence="5 6">
    <name type="scientific">Nitrospirillum amazonense</name>
    <dbReference type="NCBI Taxonomy" id="28077"/>
    <lineage>
        <taxon>Bacteria</taxon>
        <taxon>Pseudomonadati</taxon>
        <taxon>Pseudomonadota</taxon>
        <taxon>Alphaproteobacteria</taxon>
        <taxon>Rhodospirillales</taxon>
        <taxon>Azospirillaceae</taxon>
        <taxon>Nitrospirillum</taxon>
    </lineage>
</organism>
<feature type="domain" description="PAC" evidence="4">
    <location>
        <begin position="562"/>
        <end position="613"/>
    </location>
</feature>
<evidence type="ECO:0000259" key="2">
    <source>
        <dbReference type="PROSITE" id="PS50111"/>
    </source>
</evidence>
<feature type="domain" description="Methyl-accepting transducer" evidence="2">
    <location>
        <begin position="621"/>
        <end position="696"/>
    </location>
</feature>
<evidence type="ECO:0000313" key="6">
    <source>
        <dbReference type="Proteomes" id="UP000315751"/>
    </source>
</evidence>
<dbReference type="AlphaFoldDB" id="A0A560HB53"/>
<dbReference type="NCBIfam" id="TIGR00229">
    <property type="entry name" value="sensory_box"/>
    <property type="match status" value="4"/>
</dbReference>
<dbReference type="InterPro" id="IPR013655">
    <property type="entry name" value="PAS_fold_3"/>
</dbReference>
<dbReference type="PROSITE" id="PS50111">
    <property type="entry name" value="CHEMOTAXIS_TRANSDUC_2"/>
    <property type="match status" value="1"/>
</dbReference>
<feature type="domain" description="PAC" evidence="4">
    <location>
        <begin position="202"/>
        <end position="254"/>
    </location>
</feature>
<proteinExistence type="predicted"/>
<dbReference type="InterPro" id="IPR013656">
    <property type="entry name" value="PAS_4"/>
</dbReference>
<dbReference type="RefSeq" id="WP_186455707.1">
    <property type="nucleotide sequence ID" value="NZ_VITR01000005.1"/>
</dbReference>
<dbReference type="InterPro" id="IPR050903">
    <property type="entry name" value="Bact_Chemotaxis_MeTrfase"/>
</dbReference>
<dbReference type="CDD" id="cd00130">
    <property type="entry name" value="PAS"/>
    <property type="match status" value="4"/>
</dbReference>
<keyword evidence="1" id="KW-0807">Transducer</keyword>
<evidence type="ECO:0000259" key="4">
    <source>
        <dbReference type="PROSITE" id="PS50113"/>
    </source>
</evidence>
<evidence type="ECO:0000256" key="1">
    <source>
        <dbReference type="PROSITE-ProRule" id="PRU00284"/>
    </source>
</evidence>
<feature type="domain" description="PAC" evidence="4">
    <location>
        <begin position="324"/>
        <end position="376"/>
    </location>
</feature>
<dbReference type="SUPFAM" id="SSF55785">
    <property type="entry name" value="PYP-like sensor domain (PAS domain)"/>
    <property type="match status" value="5"/>
</dbReference>
<dbReference type="Pfam" id="PF00015">
    <property type="entry name" value="MCPsignal"/>
    <property type="match status" value="1"/>
</dbReference>
<dbReference type="InterPro" id="IPR035965">
    <property type="entry name" value="PAS-like_dom_sf"/>
</dbReference>
<dbReference type="InterPro" id="IPR001610">
    <property type="entry name" value="PAC"/>
</dbReference>
<dbReference type="Pfam" id="PF08448">
    <property type="entry name" value="PAS_4"/>
    <property type="match status" value="2"/>
</dbReference>
<evidence type="ECO:0000259" key="3">
    <source>
        <dbReference type="PROSITE" id="PS50112"/>
    </source>
</evidence>
<dbReference type="PANTHER" id="PTHR24422:SF10">
    <property type="entry name" value="CHEMOTAXIS PROTEIN METHYLTRANSFERASE 2"/>
    <property type="match status" value="1"/>
</dbReference>
<dbReference type="Gene3D" id="3.30.450.20">
    <property type="entry name" value="PAS domain"/>
    <property type="match status" value="5"/>
</dbReference>
<dbReference type="PROSITE" id="PS50113">
    <property type="entry name" value="PAC"/>
    <property type="match status" value="4"/>
</dbReference>
<dbReference type="PROSITE" id="PS50112">
    <property type="entry name" value="PAS"/>
    <property type="match status" value="1"/>
</dbReference>
<name>A0A560HB53_9PROT</name>
<feature type="domain" description="PAS" evidence="3">
    <location>
        <begin position="373"/>
        <end position="418"/>
    </location>
</feature>
<dbReference type="SMART" id="SM00086">
    <property type="entry name" value="PAC"/>
    <property type="match status" value="5"/>
</dbReference>
<accession>A0A560HB53</accession>
<dbReference type="InterPro" id="IPR000700">
    <property type="entry name" value="PAS-assoc_C"/>
</dbReference>
<dbReference type="InterPro" id="IPR000014">
    <property type="entry name" value="PAS"/>
</dbReference>
<evidence type="ECO:0000313" key="5">
    <source>
        <dbReference type="EMBL" id="TWB43341.1"/>
    </source>
</evidence>
<gene>
    <name evidence="5" type="ORF">FBZ90_105154</name>
</gene>
<dbReference type="Pfam" id="PF08447">
    <property type="entry name" value="PAS_3"/>
    <property type="match status" value="1"/>
</dbReference>
<dbReference type="Proteomes" id="UP000315751">
    <property type="component" value="Unassembled WGS sequence"/>
</dbReference>
<dbReference type="PANTHER" id="PTHR24422">
    <property type="entry name" value="CHEMOTAXIS PROTEIN METHYLTRANSFERASE"/>
    <property type="match status" value="1"/>
</dbReference>
<dbReference type="EMBL" id="VITR01000005">
    <property type="protein sequence ID" value="TWB43341.1"/>
    <property type="molecule type" value="Genomic_DNA"/>
</dbReference>
<feature type="domain" description="PAC" evidence="4">
    <location>
        <begin position="80"/>
        <end position="132"/>
    </location>
</feature>
<sequence>MPWLPFITDPVLKALDQSQAMIEFGLDGKILKANQNFLRATGYSLAEIRGRHHSLFVDAQERDGAAYRTFWRDLAQGMFKQAEFKRMGKDGREVWFQATYNPIRGLGGRVVKVLKIAADITDEKRKAIDLAGQVAAIHKSQAVIEFALDGTILDANANFLTVMGYTLADIQGRHHSLFVDAAYRDSPAYKSFWEELARGRYQAGQFKRLGKDGREVWIEASYNPILDPSGKPLKVVKYAADVTERTLRAADSEGQVRAIGKAMAVIEFALDGTILDANDNFLTVMGYSLADIKGKRHELFVEPEYRKSVEYKDFWASLARGEYQAGRFKRIGKGDREVWIEASYNPILDLSGKPLKVVKYATDITQEIRRQEQFNILSLVADGTDNSVLITGADGLIEYVNPGFTRMSGYTLDEVKGKKPGHILQGPHTDPATVARIREKLTRREPFYEEILNYTKAGEPHWISLSINPILSKTGMLERFVSVQANINATKLQALESSSRIDAIEQSTVVIEWDGDKRLAHLNARALALLGVADMGQAADYLRYDTIFSSDERQRLQAGAAVSPDITLTGGSGDIHLTTTVQPLRDVAGQLRRTVMYATDVTSRRRAAQETEAMMENVLTQISQIARSISGVSGQTNLLALNATIEAARAGDAGKGFAVVAGEVKSLAQRSASLSTGIATLVGDTQTRIEQFRLQA</sequence>
<dbReference type="InterPro" id="IPR004089">
    <property type="entry name" value="MCPsignal_dom"/>
</dbReference>
<protein>
    <submittedName>
        <fullName evidence="5">Methyl-accepting chemotaxis sensory transducer with Pas/Pac sensor</fullName>
    </submittedName>
</protein>
<dbReference type="GO" id="GO:0016020">
    <property type="term" value="C:membrane"/>
    <property type="evidence" value="ECO:0007669"/>
    <property type="project" value="InterPro"/>
</dbReference>
<dbReference type="GO" id="GO:0007165">
    <property type="term" value="P:signal transduction"/>
    <property type="evidence" value="ECO:0007669"/>
    <property type="project" value="UniProtKB-KW"/>
</dbReference>
<dbReference type="Pfam" id="PF13426">
    <property type="entry name" value="PAS_9"/>
    <property type="match status" value="1"/>
</dbReference>
<reference evidence="5 6" key="1">
    <citation type="submission" date="2019-06" db="EMBL/GenBank/DDBJ databases">
        <title>Genomic Encyclopedia of Type Strains, Phase IV (KMG-V): Genome sequencing to study the core and pangenomes of soil and plant-associated prokaryotes.</title>
        <authorList>
            <person name="Whitman W."/>
        </authorList>
    </citation>
    <scope>NUCLEOTIDE SEQUENCE [LARGE SCALE GENOMIC DNA]</scope>
    <source>
        <strain evidence="5 6">BR 11622</strain>
    </source>
</reference>
<keyword evidence="6" id="KW-1185">Reference proteome</keyword>
<comment type="caution">
    <text evidence="5">The sequence shown here is derived from an EMBL/GenBank/DDBJ whole genome shotgun (WGS) entry which is preliminary data.</text>
</comment>